<gene>
    <name evidence="1" type="ORF">SMRZ_LOCUS17102</name>
</gene>
<dbReference type="Proteomes" id="UP000277204">
    <property type="component" value="Unassembled WGS sequence"/>
</dbReference>
<evidence type="ECO:0000313" key="1">
    <source>
        <dbReference type="EMBL" id="VDP22978.1"/>
    </source>
</evidence>
<keyword evidence="2" id="KW-1185">Reference proteome</keyword>
<protein>
    <submittedName>
        <fullName evidence="1">Uncharacterized protein</fullName>
    </submittedName>
</protein>
<organism evidence="1 2">
    <name type="scientific">Schistosoma margrebowiei</name>
    <dbReference type="NCBI Taxonomy" id="48269"/>
    <lineage>
        <taxon>Eukaryota</taxon>
        <taxon>Metazoa</taxon>
        <taxon>Spiralia</taxon>
        <taxon>Lophotrochozoa</taxon>
        <taxon>Platyhelminthes</taxon>
        <taxon>Trematoda</taxon>
        <taxon>Digenea</taxon>
        <taxon>Strigeidida</taxon>
        <taxon>Schistosomatoidea</taxon>
        <taxon>Schistosomatidae</taxon>
        <taxon>Schistosoma</taxon>
    </lineage>
</organism>
<dbReference type="AlphaFoldDB" id="A0A183MM27"/>
<dbReference type="EMBL" id="UZAI01017291">
    <property type="protein sequence ID" value="VDP22978.1"/>
    <property type="molecule type" value="Genomic_DNA"/>
</dbReference>
<proteinExistence type="predicted"/>
<reference evidence="1 2" key="1">
    <citation type="submission" date="2018-11" db="EMBL/GenBank/DDBJ databases">
        <authorList>
            <consortium name="Pathogen Informatics"/>
        </authorList>
    </citation>
    <scope>NUCLEOTIDE SEQUENCE [LARGE SCALE GENOMIC DNA]</scope>
    <source>
        <strain evidence="1 2">Zambia</strain>
    </source>
</reference>
<name>A0A183MM27_9TREM</name>
<evidence type="ECO:0000313" key="2">
    <source>
        <dbReference type="Proteomes" id="UP000277204"/>
    </source>
</evidence>
<sequence length="112" mass="13012">MAFSCLPRLIWEQIMSCLPPLHFYEARCIIGEDLIDQTLELKSEIISVLELANNKDSFLPTSLDSSNCSTDVEYFSFLYLNSIEKSKQDNREQTFDGLKEESELECYTQKIR</sequence>
<accession>A0A183MM27</accession>